<dbReference type="Proteomes" id="UP000298468">
    <property type="component" value="Unassembled WGS sequence"/>
</dbReference>
<dbReference type="InterPro" id="IPR041698">
    <property type="entry name" value="Methyltransf_25"/>
</dbReference>
<dbReference type="PANTHER" id="PTHR43861:SF5">
    <property type="entry name" value="BLL5978 PROTEIN"/>
    <property type="match status" value="1"/>
</dbReference>
<gene>
    <name evidence="3" type="ORF">E3T61_03220</name>
</gene>
<keyword evidence="3" id="KW-0489">Methyltransferase</keyword>
<dbReference type="CDD" id="cd02440">
    <property type="entry name" value="AdoMet_MTases"/>
    <property type="match status" value="1"/>
</dbReference>
<reference evidence="3 4" key="1">
    <citation type="submission" date="2019-03" db="EMBL/GenBank/DDBJ databases">
        <title>Genomics of glacier-inhabiting Cryobacterium strains.</title>
        <authorList>
            <person name="Liu Q."/>
            <person name="Xin Y.-H."/>
        </authorList>
    </citation>
    <scope>NUCLEOTIDE SEQUENCE [LARGE SCALE GENOMIC DNA]</scope>
    <source>
        <strain evidence="3 4">Sr59</strain>
    </source>
</reference>
<evidence type="ECO:0000256" key="1">
    <source>
        <dbReference type="ARBA" id="ARBA00022679"/>
    </source>
</evidence>
<dbReference type="RefSeq" id="WP_134639453.1">
    <property type="nucleotide sequence ID" value="NZ_SOHM01000007.1"/>
</dbReference>
<sequence>MSAEFDREYWDDRYSALDDVWSGAANPVLVTETSDLTPGLALDIGCGEGADAIWLAGRGWQVTGVDFSAVALERAAARSRRAGRDPAAAVARAGRIDWQQHDFTSWAPPAGRFDLVTAQFMHLPSLRRTVFFRALADAVAPGGTLLIVGHDVSDVHATAHRMPDPDLFFSADEVAATLDPAQWRINVAESRTRTARGPDGSPSLAADAVVRASRL</sequence>
<evidence type="ECO:0000313" key="3">
    <source>
        <dbReference type="EMBL" id="TFD94023.1"/>
    </source>
</evidence>
<evidence type="ECO:0000259" key="2">
    <source>
        <dbReference type="Pfam" id="PF13649"/>
    </source>
</evidence>
<dbReference type="GO" id="GO:0008168">
    <property type="term" value="F:methyltransferase activity"/>
    <property type="evidence" value="ECO:0007669"/>
    <property type="project" value="UniProtKB-KW"/>
</dbReference>
<feature type="domain" description="Methyltransferase" evidence="2">
    <location>
        <begin position="42"/>
        <end position="143"/>
    </location>
</feature>
<dbReference type="PANTHER" id="PTHR43861">
    <property type="entry name" value="TRANS-ACONITATE 2-METHYLTRANSFERASE-RELATED"/>
    <property type="match status" value="1"/>
</dbReference>
<dbReference type="Pfam" id="PF13649">
    <property type="entry name" value="Methyltransf_25"/>
    <property type="match status" value="1"/>
</dbReference>
<keyword evidence="1 3" id="KW-0808">Transferase</keyword>
<keyword evidence="4" id="KW-1185">Reference proteome</keyword>
<name>A0A4R9BY42_9MICO</name>
<dbReference type="EMBL" id="SOHM01000007">
    <property type="protein sequence ID" value="TFD94023.1"/>
    <property type="molecule type" value="Genomic_DNA"/>
</dbReference>
<protein>
    <submittedName>
        <fullName evidence="3">Class I SAM-dependent methyltransferase</fullName>
    </submittedName>
</protein>
<proteinExistence type="predicted"/>
<organism evidence="3 4">
    <name type="scientific">Cryobacterium lactosi</name>
    <dbReference type="NCBI Taxonomy" id="1259202"/>
    <lineage>
        <taxon>Bacteria</taxon>
        <taxon>Bacillati</taxon>
        <taxon>Actinomycetota</taxon>
        <taxon>Actinomycetes</taxon>
        <taxon>Micrococcales</taxon>
        <taxon>Microbacteriaceae</taxon>
        <taxon>Cryobacterium</taxon>
    </lineage>
</organism>
<dbReference type="OrthoDB" id="9786503at2"/>
<dbReference type="AlphaFoldDB" id="A0A4R9BY42"/>
<evidence type="ECO:0000313" key="4">
    <source>
        <dbReference type="Proteomes" id="UP000298468"/>
    </source>
</evidence>
<dbReference type="InterPro" id="IPR029063">
    <property type="entry name" value="SAM-dependent_MTases_sf"/>
</dbReference>
<accession>A0A4R9BY42</accession>
<dbReference type="SUPFAM" id="SSF53335">
    <property type="entry name" value="S-adenosyl-L-methionine-dependent methyltransferases"/>
    <property type="match status" value="1"/>
</dbReference>
<comment type="caution">
    <text evidence="3">The sequence shown here is derived from an EMBL/GenBank/DDBJ whole genome shotgun (WGS) entry which is preliminary data.</text>
</comment>
<dbReference type="Gene3D" id="3.40.50.150">
    <property type="entry name" value="Vaccinia Virus protein VP39"/>
    <property type="match status" value="1"/>
</dbReference>
<dbReference type="GO" id="GO:0032259">
    <property type="term" value="P:methylation"/>
    <property type="evidence" value="ECO:0007669"/>
    <property type="project" value="UniProtKB-KW"/>
</dbReference>